<protein>
    <submittedName>
        <fullName evidence="1">Uncharacterized protein</fullName>
    </submittedName>
</protein>
<accession>A0A0G4QB79</accession>
<dbReference type="AlphaFoldDB" id="A0A0G4QB79"/>
<reference evidence="2" key="1">
    <citation type="submission" date="2015-06" db="EMBL/GenBank/DDBJ databases">
        <authorList>
            <person name="Urmite Genomes"/>
        </authorList>
    </citation>
    <scope>NUCLEOTIDE SEQUENCE [LARGE SCALE GENOMIC DNA]</scope>
    <source>
        <strain evidence="2">CSUR P1867</strain>
    </source>
</reference>
<evidence type="ECO:0000313" key="1">
    <source>
        <dbReference type="EMBL" id="CRL63100.1"/>
    </source>
</evidence>
<dbReference type="EMBL" id="CVRY01000004">
    <property type="protein sequence ID" value="CRL63100.1"/>
    <property type="molecule type" value="Genomic_DNA"/>
</dbReference>
<sequence>MKGKQYQCHDCGDEIKIIQSHDQPSNTYGFIIQCLNCGYEAGLFDTIEDAEMVIKCNSQGCNEEE</sequence>
<organism evidence="1 2">
    <name type="scientific">Proteus penneri</name>
    <dbReference type="NCBI Taxonomy" id="102862"/>
    <lineage>
        <taxon>Bacteria</taxon>
        <taxon>Pseudomonadati</taxon>
        <taxon>Pseudomonadota</taxon>
        <taxon>Gammaproteobacteria</taxon>
        <taxon>Enterobacterales</taxon>
        <taxon>Morganellaceae</taxon>
        <taxon>Proteus</taxon>
    </lineage>
</organism>
<gene>
    <name evidence="1" type="ORF">BN1804_02334</name>
</gene>
<proteinExistence type="predicted"/>
<dbReference type="Proteomes" id="UP000183920">
    <property type="component" value="Unassembled WGS sequence"/>
</dbReference>
<evidence type="ECO:0000313" key="2">
    <source>
        <dbReference type="Proteomes" id="UP000183920"/>
    </source>
</evidence>
<name>A0A0G4QB79_9GAMM</name>